<gene>
    <name evidence="2" type="ORF">D2E24_0812</name>
</gene>
<evidence type="ECO:0000313" key="3">
    <source>
        <dbReference type="Proteomes" id="UP000287470"/>
    </source>
</evidence>
<dbReference type="AlphaFoldDB" id="A0A430FUU7"/>
<dbReference type="Proteomes" id="UP000287470">
    <property type="component" value="Unassembled WGS sequence"/>
</dbReference>
<proteinExistence type="predicted"/>
<name>A0A430FUU7_9BIFI</name>
<comment type="caution">
    <text evidence="2">The sequence shown here is derived from an EMBL/GenBank/DDBJ whole genome shotgun (WGS) entry which is preliminary data.</text>
</comment>
<dbReference type="InterPro" id="IPR029039">
    <property type="entry name" value="Flavoprotein-like_sf"/>
</dbReference>
<evidence type="ECO:0000313" key="2">
    <source>
        <dbReference type="EMBL" id="RSX57219.1"/>
    </source>
</evidence>
<sequence>MTNESQQAVVVYFSRIGENYAVGEITEGNTAKVAHAIAEQVGASAIEIVPDRAYPDVYDAAIAQATRERNAAARPAFTLDGDAAALDTATTVFLGYPIWWADMPMPVYTFLESRDWRGVTIRPFCTHEGSGLADTAASIRDIAVGATVADGLELRGATAQHDAAAVAQVVTAWLNG</sequence>
<dbReference type="GO" id="GO:0010181">
    <property type="term" value="F:FMN binding"/>
    <property type="evidence" value="ECO:0007669"/>
    <property type="project" value="InterPro"/>
</dbReference>
<evidence type="ECO:0000259" key="1">
    <source>
        <dbReference type="Pfam" id="PF12682"/>
    </source>
</evidence>
<dbReference type="PANTHER" id="PTHR39201:SF1">
    <property type="entry name" value="FLAVODOXIN-LIKE DOMAIN-CONTAINING PROTEIN"/>
    <property type="match status" value="1"/>
</dbReference>
<organism evidence="2 3">
    <name type="scientific">Bifidobacterium samirii</name>
    <dbReference type="NCBI Taxonomy" id="2306974"/>
    <lineage>
        <taxon>Bacteria</taxon>
        <taxon>Bacillati</taxon>
        <taxon>Actinomycetota</taxon>
        <taxon>Actinomycetes</taxon>
        <taxon>Bifidobacteriales</taxon>
        <taxon>Bifidobacteriaceae</taxon>
        <taxon>Bifidobacterium</taxon>
    </lineage>
</organism>
<feature type="domain" description="Flavodoxin-like" evidence="1">
    <location>
        <begin position="27"/>
        <end position="163"/>
    </location>
</feature>
<dbReference type="SUPFAM" id="SSF52218">
    <property type="entry name" value="Flavoproteins"/>
    <property type="match status" value="1"/>
</dbReference>
<dbReference type="OrthoDB" id="9806505at2"/>
<dbReference type="PANTHER" id="PTHR39201">
    <property type="entry name" value="EXPORTED PROTEIN-RELATED"/>
    <property type="match status" value="1"/>
</dbReference>
<dbReference type="InterPro" id="IPR008254">
    <property type="entry name" value="Flavodoxin/NO_synth"/>
</dbReference>
<dbReference type="Gene3D" id="3.40.50.360">
    <property type="match status" value="1"/>
</dbReference>
<dbReference type="RefSeq" id="WP_125968077.1">
    <property type="nucleotide sequence ID" value="NZ_QXGK01000006.1"/>
</dbReference>
<protein>
    <submittedName>
        <fullName evidence="2">Flavodoxin</fullName>
    </submittedName>
</protein>
<dbReference type="Pfam" id="PF12682">
    <property type="entry name" value="Flavodoxin_4"/>
    <property type="match status" value="1"/>
</dbReference>
<keyword evidence="3" id="KW-1185">Reference proteome</keyword>
<dbReference type="EMBL" id="QXGK01000006">
    <property type="protein sequence ID" value="RSX57219.1"/>
    <property type="molecule type" value="Genomic_DNA"/>
</dbReference>
<accession>A0A430FUU7</accession>
<reference evidence="2 3" key="1">
    <citation type="submission" date="2018-09" db="EMBL/GenBank/DDBJ databases">
        <title>Characterization of the phylogenetic diversity of five novel species belonging to the genus Bifidobacterium.</title>
        <authorList>
            <person name="Lugli G.A."/>
            <person name="Duranti S."/>
            <person name="Milani C."/>
        </authorList>
    </citation>
    <scope>NUCLEOTIDE SEQUENCE [LARGE SCALE GENOMIC DNA]</scope>
    <source>
        <strain evidence="2 3">2033B</strain>
    </source>
</reference>